<dbReference type="CDD" id="cd00077">
    <property type="entry name" value="HDc"/>
    <property type="match status" value="1"/>
</dbReference>
<protein>
    <recommendedName>
        <fullName evidence="1">HD-GYP domain-containing protein</fullName>
    </recommendedName>
</protein>
<name>A0A917IAM1_9HYPH</name>
<feature type="domain" description="HD-GYP" evidence="1">
    <location>
        <begin position="100"/>
        <end position="289"/>
    </location>
</feature>
<dbReference type="Pfam" id="PF13487">
    <property type="entry name" value="HD_5"/>
    <property type="match status" value="1"/>
</dbReference>
<reference evidence="2" key="1">
    <citation type="journal article" date="2014" name="Int. J. Syst. Evol. Microbiol.">
        <title>Complete genome sequence of Corynebacterium casei LMG S-19264T (=DSM 44701T), isolated from a smear-ripened cheese.</title>
        <authorList>
            <consortium name="US DOE Joint Genome Institute (JGI-PGF)"/>
            <person name="Walter F."/>
            <person name="Albersmeier A."/>
            <person name="Kalinowski J."/>
            <person name="Ruckert C."/>
        </authorList>
    </citation>
    <scope>NUCLEOTIDE SEQUENCE</scope>
    <source>
        <strain evidence="2">CGMCC 1.12214</strain>
    </source>
</reference>
<evidence type="ECO:0000259" key="1">
    <source>
        <dbReference type="PROSITE" id="PS51832"/>
    </source>
</evidence>
<dbReference type="NCBIfam" id="TIGR00277">
    <property type="entry name" value="HDIG"/>
    <property type="match status" value="1"/>
</dbReference>
<dbReference type="InterPro" id="IPR006675">
    <property type="entry name" value="HDIG_dom"/>
</dbReference>
<dbReference type="GO" id="GO:0008081">
    <property type="term" value="F:phosphoric diester hydrolase activity"/>
    <property type="evidence" value="ECO:0007669"/>
    <property type="project" value="UniProtKB-ARBA"/>
</dbReference>
<gene>
    <name evidence="2" type="ORF">GCM10007036_35090</name>
</gene>
<dbReference type="RefSeq" id="WP_188518994.1">
    <property type="nucleotide sequence ID" value="NZ_BMES01000002.1"/>
</dbReference>
<dbReference type="SMART" id="SM00471">
    <property type="entry name" value="HDc"/>
    <property type="match status" value="1"/>
</dbReference>
<dbReference type="EMBL" id="BMES01000002">
    <property type="protein sequence ID" value="GGH26917.1"/>
    <property type="molecule type" value="Genomic_DNA"/>
</dbReference>
<dbReference type="PROSITE" id="PS51832">
    <property type="entry name" value="HD_GYP"/>
    <property type="match status" value="1"/>
</dbReference>
<proteinExistence type="predicted"/>
<dbReference type="AlphaFoldDB" id="A0A917IAM1"/>
<comment type="caution">
    <text evidence="2">The sequence shown here is derived from an EMBL/GenBank/DDBJ whole genome shotgun (WGS) entry which is preliminary data.</text>
</comment>
<keyword evidence="3" id="KW-1185">Reference proteome</keyword>
<dbReference type="Proteomes" id="UP000603912">
    <property type="component" value="Unassembled WGS sequence"/>
</dbReference>
<dbReference type="PANTHER" id="PTHR43155">
    <property type="entry name" value="CYCLIC DI-GMP PHOSPHODIESTERASE PA4108-RELATED"/>
    <property type="match status" value="1"/>
</dbReference>
<evidence type="ECO:0000313" key="2">
    <source>
        <dbReference type="EMBL" id="GGH26917.1"/>
    </source>
</evidence>
<sequence>MQIESRVLIEVRMSGSSLKAVAMPSNGGARTVAPKTSKSLLSQAVSQADLRLAGPQAWNTRSHDLDQTLIQAEGVVHKLLSGPIADLDQVELDRANGSMIDAIQSHGVGVWIETVRRHHDATYQHCMLVNGVTAAFVSSLGFNRGDALRVTLAATLHDIGKASIPLDILDCPTRLTPEQFAVIKTHPGEAVRMLADQPEIPAAVLDAVEHHHEYLDGSGYPHAIQGAKVKDLTRILTICDIFAALVEHRSYKPTMPPADAYEILVGMTGKLDPALVRAFRPVAAAASVG</sequence>
<dbReference type="SUPFAM" id="SSF109604">
    <property type="entry name" value="HD-domain/PDEase-like"/>
    <property type="match status" value="1"/>
</dbReference>
<dbReference type="Gene3D" id="1.10.3210.10">
    <property type="entry name" value="Hypothetical protein af1432"/>
    <property type="match status" value="1"/>
</dbReference>
<dbReference type="InterPro" id="IPR037522">
    <property type="entry name" value="HD_GYP_dom"/>
</dbReference>
<dbReference type="InterPro" id="IPR003607">
    <property type="entry name" value="HD/PDEase_dom"/>
</dbReference>
<reference evidence="2" key="2">
    <citation type="submission" date="2020-09" db="EMBL/GenBank/DDBJ databases">
        <authorList>
            <person name="Sun Q."/>
            <person name="Zhou Y."/>
        </authorList>
    </citation>
    <scope>NUCLEOTIDE SEQUENCE</scope>
    <source>
        <strain evidence="2">CGMCC 1.12214</strain>
    </source>
</reference>
<dbReference type="PANTHER" id="PTHR43155:SF2">
    <property type="entry name" value="CYCLIC DI-GMP PHOSPHODIESTERASE PA4108"/>
    <property type="match status" value="1"/>
</dbReference>
<evidence type="ECO:0000313" key="3">
    <source>
        <dbReference type="Proteomes" id="UP000603912"/>
    </source>
</evidence>
<accession>A0A917IAM1</accession>
<organism evidence="2 3">
    <name type="scientific">Alsobacter metallidurans</name>
    <dbReference type="NCBI Taxonomy" id="340221"/>
    <lineage>
        <taxon>Bacteria</taxon>
        <taxon>Pseudomonadati</taxon>
        <taxon>Pseudomonadota</taxon>
        <taxon>Alphaproteobacteria</taxon>
        <taxon>Hyphomicrobiales</taxon>
        <taxon>Alsobacteraceae</taxon>
        <taxon>Alsobacter</taxon>
    </lineage>
</organism>